<evidence type="ECO:0000313" key="3">
    <source>
        <dbReference type="Proteomes" id="UP000535890"/>
    </source>
</evidence>
<protein>
    <submittedName>
        <fullName evidence="2">Putative membrane protein</fullName>
    </submittedName>
</protein>
<dbReference type="AlphaFoldDB" id="A0A7Y9DTG6"/>
<dbReference type="EMBL" id="JACCBN010000001">
    <property type="protein sequence ID" value="NYD35193.1"/>
    <property type="molecule type" value="Genomic_DNA"/>
</dbReference>
<evidence type="ECO:0000256" key="1">
    <source>
        <dbReference type="SAM" id="Phobius"/>
    </source>
</evidence>
<dbReference type="RefSeq" id="WP_246325542.1">
    <property type="nucleotide sequence ID" value="NZ_BAABHP010000004.1"/>
</dbReference>
<gene>
    <name evidence="2" type="ORF">BJ983_001295</name>
</gene>
<keyword evidence="3" id="KW-1185">Reference proteome</keyword>
<accession>A0A7Y9DTG6</accession>
<dbReference type="Proteomes" id="UP000535890">
    <property type="component" value="Unassembled WGS sequence"/>
</dbReference>
<keyword evidence="1" id="KW-0812">Transmembrane</keyword>
<proteinExistence type="predicted"/>
<comment type="caution">
    <text evidence="2">The sequence shown here is derived from an EMBL/GenBank/DDBJ whole genome shotgun (WGS) entry which is preliminary data.</text>
</comment>
<name>A0A7Y9DTG6_9PSEU</name>
<feature type="transmembrane region" description="Helical" evidence="1">
    <location>
        <begin position="77"/>
        <end position="96"/>
    </location>
</feature>
<sequence length="100" mass="11319">MIGFALWYWQFDRGGPSVRACGERSLPDFWFPQMQSADLDPEWEPHFVDYLYVSFTNATAFSPTDTMPLSRWAKLTMLVQSAVSLATVALVVARAVNVLK</sequence>
<organism evidence="2 3">
    <name type="scientific">Actinomycetospora corticicola</name>
    <dbReference type="NCBI Taxonomy" id="663602"/>
    <lineage>
        <taxon>Bacteria</taxon>
        <taxon>Bacillati</taxon>
        <taxon>Actinomycetota</taxon>
        <taxon>Actinomycetes</taxon>
        <taxon>Pseudonocardiales</taxon>
        <taxon>Pseudonocardiaceae</taxon>
        <taxon>Actinomycetospora</taxon>
    </lineage>
</organism>
<dbReference type="SUPFAM" id="SSF81324">
    <property type="entry name" value="Voltage-gated potassium channels"/>
    <property type="match status" value="1"/>
</dbReference>
<keyword evidence="1" id="KW-0472">Membrane</keyword>
<reference evidence="2 3" key="1">
    <citation type="submission" date="2020-07" db="EMBL/GenBank/DDBJ databases">
        <title>Sequencing the genomes of 1000 actinobacteria strains.</title>
        <authorList>
            <person name="Klenk H.-P."/>
        </authorList>
    </citation>
    <scope>NUCLEOTIDE SEQUENCE [LARGE SCALE GENOMIC DNA]</scope>
    <source>
        <strain evidence="2 3">DSM 45772</strain>
    </source>
</reference>
<evidence type="ECO:0000313" key="2">
    <source>
        <dbReference type="EMBL" id="NYD35193.1"/>
    </source>
</evidence>
<keyword evidence="1" id="KW-1133">Transmembrane helix</keyword>